<evidence type="ECO:0000313" key="2">
    <source>
        <dbReference type="Proteomes" id="UP000274545"/>
    </source>
</evidence>
<protein>
    <recommendedName>
        <fullName evidence="3">Lipoprotein</fullName>
    </recommendedName>
</protein>
<evidence type="ECO:0008006" key="3">
    <source>
        <dbReference type="Google" id="ProtNLM"/>
    </source>
</evidence>
<name>A0A433ET35_9MOLU</name>
<dbReference type="RefSeq" id="WP_127092370.1">
    <property type="nucleotide sequence ID" value="NZ_RAHC01000001.1"/>
</dbReference>
<comment type="caution">
    <text evidence="1">The sequence shown here is derived from an EMBL/GenBank/DDBJ whole genome shotgun (WGS) entry which is preliminary data.</text>
</comment>
<proteinExistence type="predicted"/>
<sequence>MKRLLSIIGAISLVGTNTTSLIACKDKIHEYTPEELAKLKQENKINTANKEIIDNLEWMAQQEKPLNNIDNKYYYVVWRGDKNNNWRIAKFQNTEKQRYNKFDDQDKYYIFIGQYKTETNFDIIISEQQSSYKTIKPWQIDNGVYFKSVYRWNLDTSEPDLILDENGNIKVKGE</sequence>
<dbReference type="PROSITE" id="PS51257">
    <property type="entry name" value="PROKAR_LIPOPROTEIN"/>
    <property type="match status" value="1"/>
</dbReference>
<evidence type="ECO:0000313" key="1">
    <source>
        <dbReference type="EMBL" id="RUP78037.1"/>
    </source>
</evidence>
<dbReference type="InterPro" id="IPR054816">
    <property type="entry name" value="Lipoprotein_mollicutes-type_CS"/>
</dbReference>
<dbReference type="NCBIfam" id="NF038029">
    <property type="entry name" value="LP_plasma"/>
    <property type="match status" value="1"/>
</dbReference>
<organism evidence="1 2">
    <name type="scientific">Spiroplasma poulsonii</name>
    <dbReference type="NCBI Taxonomy" id="2138"/>
    <lineage>
        <taxon>Bacteria</taxon>
        <taxon>Bacillati</taxon>
        <taxon>Mycoplasmatota</taxon>
        <taxon>Mollicutes</taxon>
        <taxon>Entomoplasmatales</taxon>
        <taxon>Spiroplasmataceae</taxon>
        <taxon>Spiroplasma</taxon>
    </lineage>
</organism>
<dbReference type="AlphaFoldDB" id="A0A433ET35"/>
<dbReference type="EMBL" id="RAHC01000001">
    <property type="protein sequence ID" value="RUP78037.1"/>
    <property type="molecule type" value="Genomic_DNA"/>
</dbReference>
<reference evidence="1 2" key="1">
    <citation type="journal article" date="2019" name="Genome Biol. Evol.">
        <title>Toxin and genome evolution in a Drosophila defensive symbiosis.</title>
        <authorList>
            <person name="Ballinger M.J."/>
            <person name="Gawryluk R.M."/>
            <person name="Perlman S.J."/>
        </authorList>
    </citation>
    <scope>NUCLEOTIDE SEQUENCE [LARGE SCALE GENOMIC DNA]</scope>
    <source>
        <strain evidence="2">sNeo</strain>
    </source>
</reference>
<accession>A0A433ET35</accession>
<gene>
    <name evidence="1" type="ORF">D6D54_00710</name>
</gene>
<dbReference type="Proteomes" id="UP000274545">
    <property type="component" value="Unassembled WGS sequence"/>
</dbReference>